<dbReference type="AlphaFoldDB" id="A0A2P2QBI9"/>
<sequence length="35" mass="4065">MVEGDQKFILYIKLRFGRELCLWGYLSSDAGLDIN</sequence>
<name>A0A2P2QBI9_RHIMU</name>
<reference evidence="1" key="1">
    <citation type="submission" date="2018-02" db="EMBL/GenBank/DDBJ databases">
        <title>Rhizophora mucronata_Transcriptome.</title>
        <authorList>
            <person name="Meera S.P."/>
            <person name="Sreeshan A."/>
            <person name="Augustine A."/>
        </authorList>
    </citation>
    <scope>NUCLEOTIDE SEQUENCE</scope>
    <source>
        <tissue evidence="1">Leaf</tissue>
    </source>
</reference>
<organism evidence="1">
    <name type="scientific">Rhizophora mucronata</name>
    <name type="common">Asiatic mangrove</name>
    <dbReference type="NCBI Taxonomy" id="61149"/>
    <lineage>
        <taxon>Eukaryota</taxon>
        <taxon>Viridiplantae</taxon>
        <taxon>Streptophyta</taxon>
        <taxon>Embryophyta</taxon>
        <taxon>Tracheophyta</taxon>
        <taxon>Spermatophyta</taxon>
        <taxon>Magnoliopsida</taxon>
        <taxon>eudicotyledons</taxon>
        <taxon>Gunneridae</taxon>
        <taxon>Pentapetalae</taxon>
        <taxon>rosids</taxon>
        <taxon>fabids</taxon>
        <taxon>Malpighiales</taxon>
        <taxon>Rhizophoraceae</taxon>
        <taxon>Rhizophora</taxon>
    </lineage>
</organism>
<proteinExistence type="predicted"/>
<protein>
    <submittedName>
        <fullName evidence="1">Uncharacterized protein</fullName>
    </submittedName>
</protein>
<accession>A0A2P2QBI9</accession>
<dbReference type="EMBL" id="GGEC01083810">
    <property type="protein sequence ID" value="MBX64294.1"/>
    <property type="molecule type" value="Transcribed_RNA"/>
</dbReference>
<evidence type="ECO:0000313" key="1">
    <source>
        <dbReference type="EMBL" id="MBX64294.1"/>
    </source>
</evidence>